<protein>
    <submittedName>
        <fullName evidence="1">Tail fiber protein</fullName>
    </submittedName>
</protein>
<dbReference type="RefSeq" id="WP_326978173.1">
    <property type="nucleotide sequence ID" value="NZ_AP026382.1"/>
</dbReference>
<dbReference type="Proteomes" id="UP001058317">
    <property type="component" value="Chromosome"/>
</dbReference>
<dbReference type="PANTHER" id="PTHR34413">
    <property type="entry name" value="PROPHAGE TAIL FIBER ASSEMBLY PROTEIN HOMOLOG TFAE-RELATED-RELATED"/>
    <property type="match status" value="1"/>
</dbReference>
<accession>A0AAD1P2C5</accession>
<reference evidence="1" key="1">
    <citation type="submission" date="2022-07" db="EMBL/GenBank/DDBJ databases">
        <title>Complete genome sequence of carbapenem-resistant Citrobacter spp. in Japan.</title>
        <authorList>
            <person name="Maehana S."/>
            <person name="Suzuki M."/>
            <person name="Kitasato H."/>
        </authorList>
    </citation>
    <scope>NUCLEOTIDE SEQUENCE</scope>
    <source>
        <strain evidence="1">KAM621</strain>
    </source>
</reference>
<sequence>MDSKIFFSAKENTFFFESMKSAYESAGSWPDDLREVTTETYQLYAGEKPPEGKQRGADGAGQPVWIDVPELTKEQLIALAIQQRKELVESANVEIAWRQDAVDADIATEEEITGLTEWKKYRVLLMRLDTGNAPDISWPPRPSTGN</sequence>
<organism evidence="1 2">
    <name type="scientific">Citrobacter braakii</name>
    <dbReference type="NCBI Taxonomy" id="57706"/>
    <lineage>
        <taxon>Bacteria</taxon>
        <taxon>Pseudomonadati</taxon>
        <taxon>Pseudomonadota</taxon>
        <taxon>Gammaproteobacteria</taxon>
        <taxon>Enterobacterales</taxon>
        <taxon>Enterobacteriaceae</taxon>
        <taxon>Citrobacter</taxon>
        <taxon>Citrobacter freundii complex</taxon>
    </lineage>
</organism>
<gene>
    <name evidence="1" type="ORF">KAM621c_24190</name>
</gene>
<dbReference type="InterPro" id="IPR003458">
    <property type="entry name" value="Phage_T4_Gp38_tail_assem"/>
</dbReference>
<dbReference type="PANTHER" id="PTHR34413:SF1">
    <property type="entry name" value="CYTOPLASMIC PROTEIN"/>
    <property type="match status" value="1"/>
</dbReference>
<dbReference type="EMBL" id="AP026382">
    <property type="protein sequence ID" value="BDN97314.1"/>
    <property type="molecule type" value="Genomic_DNA"/>
</dbReference>
<evidence type="ECO:0000313" key="2">
    <source>
        <dbReference type="Proteomes" id="UP001058317"/>
    </source>
</evidence>
<dbReference type="InterPro" id="IPR051220">
    <property type="entry name" value="TFA_Chaperone"/>
</dbReference>
<dbReference type="AlphaFoldDB" id="A0AAD1P2C5"/>
<name>A0AAD1P2C5_CITBR</name>
<dbReference type="Pfam" id="PF02413">
    <property type="entry name" value="Caudo_TAP"/>
    <property type="match status" value="1"/>
</dbReference>
<proteinExistence type="predicted"/>
<evidence type="ECO:0000313" key="1">
    <source>
        <dbReference type="EMBL" id="BDN97314.1"/>
    </source>
</evidence>